<dbReference type="Proteomes" id="UP000001593">
    <property type="component" value="Unassembled WGS sequence"/>
</dbReference>
<accession>A7RN61</accession>
<feature type="coiled-coil region" evidence="1">
    <location>
        <begin position="615"/>
        <end position="642"/>
    </location>
</feature>
<dbReference type="OMA" id="KCERDTF"/>
<dbReference type="PANTHER" id="PTHR18950:SF0">
    <property type="entry name" value="PROGESTERONE IMMUNOMODULATORY BINDING FACTOR 1"/>
    <property type="match status" value="1"/>
</dbReference>
<name>A7RN61_NEMVE</name>
<reference evidence="3 4" key="1">
    <citation type="journal article" date="2007" name="Science">
        <title>Sea anemone genome reveals ancestral eumetazoan gene repertoire and genomic organization.</title>
        <authorList>
            <person name="Putnam N.H."/>
            <person name="Srivastava M."/>
            <person name="Hellsten U."/>
            <person name="Dirks B."/>
            <person name="Chapman J."/>
            <person name="Salamov A."/>
            <person name="Terry A."/>
            <person name="Shapiro H."/>
            <person name="Lindquist E."/>
            <person name="Kapitonov V.V."/>
            <person name="Jurka J."/>
            <person name="Genikhovich G."/>
            <person name="Grigoriev I.V."/>
            <person name="Lucas S.M."/>
            <person name="Steele R.E."/>
            <person name="Finnerty J.R."/>
            <person name="Technau U."/>
            <person name="Martindale M.Q."/>
            <person name="Rokhsar D.S."/>
        </authorList>
    </citation>
    <scope>NUCLEOTIDE SEQUENCE [LARGE SCALE GENOMIC DNA]</scope>
    <source>
        <strain evidence="4">CH2 X CH6</strain>
    </source>
</reference>
<protein>
    <recommendedName>
        <fullName evidence="5">Progesterone-induced-blocking factor 1</fullName>
    </recommendedName>
</protein>
<evidence type="ECO:0000313" key="3">
    <source>
        <dbReference type="EMBL" id="EDO47079.1"/>
    </source>
</evidence>
<feature type="coiled-coil region" evidence="1">
    <location>
        <begin position="498"/>
        <end position="532"/>
    </location>
</feature>
<evidence type="ECO:0000256" key="1">
    <source>
        <dbReference type="SAM" id="Coils"/>
    </source>
</evidence>
<feature type="region of interest" description="Disordered" evidence="2">
    <location>
        <begin position="1"/>
        <end position="42"/>
    </location>
</feature>
<dbReference type="HOGENOM" id="CLU_014616_0_0_1"/>
<dbReference type="AlphaFoldDB" id="A7RN61"/>
<evidence type="ECO:0008006" key="5">
    <source>
        <dbReference type="Google" id="ProtNLM"/>
    </source>
</evidence>
<feature type="compositionally biased region" description="Polar residues" evidence="2">
    <location>
        <begin position="23"/>
        <end position="33"/>
    </location>
</feature>
<organism evidence="3 4">
    <name type="scientific">Nematostella vectensis</name>
    <name type="common">Starlet sea anemone</name>
    <dbReference type="NCBI Taxonomy" id="45351"/>
    <lineage>
        <taxon>Eukaryota</taxon>
        <taxon>Metazoa</taxon>
        <taxon>Cnidaria</taxon>
        <taxon>Anthozoa</taxon>
        <taxon>Hexacorallia</taxon>
        <taxon>Actiniaria</taxon>
        <taxon>Edwardsiidae</taxon>
        <taxon>Nematostella</taxon>
    </lineage>
</organism>
<evidence type="ECO:0000313" key="4">
    <source>
        <dbReference type="Proteomes" id="UP000001593"/>
    </source>
</evidence>
<dbReference type="eggNOG" id="ENOG502QRKC">
    <property type="taxonomic scope" value="Eukaryota"/>
</dbReference>
<dbReference type="GO" id="GO:0005815">
    <property type="term" value="C:microtubule organizing center"/>
    <property type="evidence" value="ECO:0000318"/>
    <property type="project" value="GO_Central"/>
</dbReference>
<feature type="compositionally biased region" description="Low complexity" evidence="2">
    <location>
        <begin position="1"/>
        <end position="22"/>
    </location>
</feature>
<dbReference type="EMBL" id="DS469522">
    <property type="protein sequence ID" value="EDO47079.1"/>
    <property type="molecule type" value="Genomic_DNA"/>
</dbReference>
<evidence type="ECO:0000256" key="2">
    <source>
        <dbReference type="SAM" id="MobiDB-lite"/>
    </source>
</evidence>
<keyword evidence="1" id="KW-0175">Coiled coil</keyword>
<proteinExistence type="predicted"/>
<dbReference type="PANTHER" id="PTHR18950">
    <property type="entry name" value="PROGESTERONE-INDUCED BLOCKING FACTOR 1"/>
    <property type="match status" value="1"/>
</dbReference>
<dbReference type="InParanoid" id="A7RN61"/>
<gene>
    <name evidence="3" type="ORF">NEMVEDRAFT_v1g239527</name>
</gene>
<dbReference type="STRING" id="45351.A7RN61"/>
<dbReference type="GO" id="GO:0060271">
    <property type="term" value="P:cilium assembly"/>
    <property type="evidence" value="ECO:0000318"/>
    <property type="project" value="GO_Central"/>
</dbReference>
<feature type="region of interest" description="Disordered" evidence="2">
    <location>
        <begin position="764"/>
        <end position="783"/>
    </location>
</feature>
<feature type="coiled-coil region" evidence="1">
    <location>
        <begin position="215"/>
        <end position="385"/>
    </location>
</feature>
<keyword evidence="4" id="KW-1185">Reference proteome</keyword>
<dbReference type="PhylomeDB" id="A7RN61"/>
<dbReference type="InterPro" id="IPR026205">
    <property type="entry name" value="PIBF1"/>
</dbReference>
<feature type="coiled-coil region" evidence="1">
    <location>
        <begin position="94"/>
        <end position="164"/>
    </location>
</feature>
<feature type="coiled-coil region" evidence="1">
    <location>
        <begin position="438"/>
        <end position="465"/>
    </location>
</feature>
<sequence length="783" mass="90736">MSQSSRPSRSRSSYSRGNSGDSTLLSSDNEFNNTSADVDSSSTLVTSALSTTHGESDSESKVTKQMIERKQLLHDLELLKIELSQRNLIIDNMKAEHMNKVEELEEQVSDHRHAKQMIQARLESQLRLQQEDSRKKLENMRQELNSIMRRQQQLETDNVGLQEKAGDLRSSLENLELLSGERYLELKSTVPEQLNLKDFVAVKIYEACNPYKLECESQQQQIDLLSRELQSKIEEAACYQKEAEQERVSRSELEYRAQRLNLQIDDLKSRLNKDTYQTSNFDNIRGERDLLDREVMDLKKTNTVLEANLKSKIDELGEYQKEMQATKQSLALLKQDKEYLNKQVQELSTRSSLAEEQLGQVTKQLNDVKQAREELYEKYISTREQYKSEYEVKLKGELDQISLKTQNELEKIRSDTRDMYDRENSCQLLCSDLTNAIFRNLRESRDNAEAEKQRAVNSEKEITERHNQLLAEFSQLQVTSDGRQSELLNELKLKQFEVDRLQLLLDDTAKNLKQAQLDYEKAATKNEVLSKEFYALQRSSDKRLTELESRCTEQTTKLGVYEGLERELDDVIMQAAEIDNEAEAERVLFAYGYGANVPSTAKRRMQQSVHLARRVLQLERANTSLKNELDRETKKRDHLAQELGNATTLLNEAQQPYNYLIESIRTRDQQNQGLKEQIAMLQDDLKKVKQGRDELTKTKNEMAQDLERLLNQREEMSVMRQVVLGLQPTKPKAPVTRTSTAVHAPQARARHTAVLDTNYTAPKPTIFTRSEPPSWYRKLKSKR</sequence>
<feature type="coiled-coil region" evidence="1">
    <location>
        <begin position="671"/>
        <end position="719"/>
    </location>
</feature>